<organism evidence="2 3">
    <name type="scientific">Hyaloscypha hepaticicola</name>
    <dbReference type="NCBI Taxonomy" id="2082293"/>
    <lineage>
        <taxon>Eukaryota</taxon>
        <taxon>Fungi</taxon>
        <taxon>Dikarya</taxon>
        <taxon>Ascomycota</taxon>
        <taxon>Pezizomycotina</taxon>
        <taxon>Leotiomycetes</taxon>
        <taxon>Helotiales</taxon>
        <taxon>Hyaloscyphaceae</taxon>
        <taxon>Hyaloscypha</taxon>
    </lineage>
</organism>
<sequence>METADTGDVAAVLASYEPHETAFQKPRGKGELGRNGRHDLKSGELTQTTPSKFTQKEFLDTGVIGMVSRVSWGAYHGKAACLVVFCFSLRSGDQALRFRNANVKITFETHPSSVPAQGNPSVLAFAPRKIFGIPTTESKSLTYSVELSATVPIGPVQAGPSASIEKGSSFEKDHRFKIIGNFWSTKNGSDWDIVYWDVKENRQAKHGIPDRLNVGVIVSSGGPFHAIVEVTVDTPLKDGLFGFPWSKDSPVPFYPGVPKGPNPQVSDFEKFTEEDWRSMIPYEEEFQNKFLDEAMSHKKV</sequence>
<dbReference type="OrthoDB" id="5030973at2759"/>
<accession>A0A2J6Q320</accession>
<keyword evidence="3" id="KW-1185">Reference proteome</keyword>
<feature type="region of interest" description="Disordered" evidence="1">
    <location>
        <begin position="23"/>
        <end position="47"/>
    </location>
</feature>
<dbReference type="AlphaFoldDB" id="A0A2J6Q320"/>
<gene>
    <name evidence="2" type="ORF">NA56DRAFT_749574</name>
</gene>
<proteinExistence type="predicted"/>
<dbReference type="EMBL" id="KZ613484">
    <property type="protein sequence ID" value="PMD20614.1"/>
    <property type="molecule type" value="Genomic_DNA"/>
</dbReference>
<protein>
    <submittedName>
        <fullName evidence="2">Uncharacterized protein</fullName>
    </submittedName>
</protein>
<evidence type="ECO:0000313" key="3">
    <source>
        <dbReference type="Proteomes" id="UP000235672"/>
    </source>
</evidence>
<evidence type="ECO:0000256" key="1">
    <source>
        <dbReference type="SAM" id="MobiDB-lite"/>
    </source>
</evidence>
<name>A0A2J6Q320_9HELO</name>
<reference evidence="2 3" key="1">
    <citation type="submission" date="2016-05" db="EMBL/GenBank/DDBJ databases">
        <title>A degradative enzymes factory behind the ericoid mycorrhizal symbiosis.</title>
        <authorList>
            <consortium name="DOE Joint Genome Institute"/>
            <person name="Martino E."/>
            <person name="Morin E."/>
            <person name="Grelet G."/>
            <person name="Kuo A."/>
            <person name="Kohler A."/>
            <person name="Daghino S."/>
            <person name="Barry K."/>
            <person name="Choi C."/>
            <person name="Cichocki N."/>
            <person name="Clum A."/>
            <person name="Copeland A."/>
            <person name="Hainaut M."/>
            <person name="Haridas S."/>
            <person name="Labutti K."/>
            <person name="Lindquist E."/>
            <person name="Lipzen A."/>
            <person name="Khouja H.-R."/>
            <person name="Murat C."/>
            <person name="Ohm R."/>
            <person name="Olson A."/>
            <person name="Spatafora J."/>
            <person name="Veneault-Fourrey C."/>
            <person name="Henrissat B."/>
            <person name="Grigoriev I."/>
            <person name="Martin F."/>
            <person name="Perotto S."/>
        </authorList>
    </citation>
    <scope>NUCLEOTIDE SEQUENCE [LARGE SCALE GENOMIC DNA]</scope>
    <source>
        <strain evidence="2 3">UAMH 7357</strain>
    </source>
</reference>
<evidence type="ECO:0000313" key="2">
    <source>
        <dbReference type="EMBL" id="PMD20614.1"/>
    </source>
</evidence>
<feature type="compositionally biased region" description="Basic and acidic residues" evidence="1">
    <location>
        <begin position="23"/>
        <end position="42"/>
    </location>
</feature>
<dbReference type="Proteomes" id="UP000235672">
    <property type="component" value="Unassembled WGS sequence"/>
</dbReference>